<evidence type="ECO:0000313" key="2">
    <source>
        <dbReference type="EMBL" id="CRZ09950.1"/>
    </source>
</evidence>
<dbReference type="AlphaFoldDB" id="A0A0H5R744"/>
<accession>A0A0H5R744</accession>
<evidence type="ECO:0000256" key="1">
    <source>
        <dbReference type="SAM" id="Phobius"/>
    </source>
</evidence>
<sequence>ANAAETVEAMRWRCWAGIAIVALFITAWACSYIGKHPDRSGNQRTVASLKAAEDPTLTRAPTDGGKCSRCCSTVGHGRRNIRMVDLIGETNEKGNQEILSAARWCYGLGGAGLAMFVNYVLPRLAMIAIYVLLLIKVLRVLLRNLIRAR</sequence>
<name>A0A0H5R744_9EUKA</name>
<proteinExistence type="predicted"/>
<dbReference type="EMBL" id="HACM01009508">
    <property type="protein sequence ID" value="CRZ09950.1"/>
    <property type="molecule type" value="Transcribed_RNA"/>
</dbReference>
<protein>
    <submittedName>
        <fullName evidence="2">Uncharacterized protein</fullName>
    </submittedName>
</protein>
<keyword evidence="1" id="KW-1133">Transmembrane helix</keyword>
<organism evidence="2">
    <name type="scientific">Spongospora subterranea</name>
    <dbReference type="NCBI Taxonomy" id="70186"/>
    <lineage>
        <taxon>Eukaryota</taxon>
        <taxon>Sar</taxon>
        <taxon>Rhizaria</taxon>
        <taxon>Endomyxa</taxon>
        <taxon>Phytomyxea</taxon>
        <taxon>Plasmodiophorida</taxon>
        <taxon>Plasmodiophoridae</taxon>
        <taxon>Spongospora</taxon>
    </lineage>
</organism>
<feature type="transmembrane region" description="Helical" evidence="1">
    <location>
        <begin position="15"/>
        <end position="34"/>
    </location>
</feature>
<keyword evidence="1" id="KW-0812">Transmembrane</keyword>
<feature type="transmembrane region" description="Helical" evidence="1">
    <location>
        <begin position="127"/>
        <end position="146"/>
    </location>
</feature>
<keyword evidence="1" id="KW-0472">Membrane</keyword>
<feature type="non-terminal residue" evidence="2">
    <location>
        <position position="1"/>
    </location>
</feature>
<reference evidence="2" key="1">
    <citation type="submission" date="2015-04" db="EMBL/GenBank/DDBJ databases">
        <title>The genome sequence of the plant pathogenic Rhizarian Plasmodiophora brassicae reveals insights in its biotrophic life cycle and the origin of chitin synthesis.</title>
        <authorList>
            <person name="Schwelm A."/>
            <person name="Fogelqvist J."/>
            <person name="Knaust A."/>
            <person name="Julke S."/>
            <person name="Lilja T."/>
            <person name="Dhandapani V."/>
            <person name="Bonilla-Rosso G."/>
            <person name="Karlsson M."/>
            <person name="Shevchenko A."/>
            <person name="Choi S.R."/>
            <person name="Kim H.G."/>
            <person name="Park J.Y."/>
            <person name="Lim Y.P."/>
            <person name="Ludwig-Muller J."/>
            <person name="Dixelius C."/>
        </authorList>
    </citation>
    <scope>NUCLEOTIDE SEQUENCE</scope>
    <source>
        <tissue evidence="2">Potato root galls</tissue>
    </source>
</reference>